<accession>A0A3B0N4E5</accession>
<feature type="region of interest" description="Disordered" evidence="8">
    <location>
        <begin position="958"/>
        <end position="998"/>
    </location>
</feature>
<sequence length="1147" mass="132083">MKFILKLLLLAVFVEFADGLQELTCDFSSGEGSLSNKYISICVRKFGLLNKIDIICPKNPKGIVQPVNVKEDVEECEDDEAFFEYMDIIQKLKNMDLNEKMKENNEEGEYTIIPEGVEEMYVLLKDELSNSTKLDSYGVWDIFGTKTENVVSRTANAEKEIVTLKPPSDGIVTVKTYKILMYICINKKHLSKINNNFLKLLRKILYRPSSEEYQNLYLPLLGGIDEDVRAGIAFIIPKDMPKVVNGCGNVPNRFFKNYQDYNRSRGFTECKIDLMVSPFIGFYCEGIVKPIECLYSLKTSETFSLITLEHHMIHNWGILEGRLNHVNYKTEQIYSSFRGYCDCLDRRGRITARIIVERKTEHTFDLPQMIMKNRVRPIRGDWFEVTIHPGDKLKIILPPNRDNIECMNYIINRHNPKTIFGESETSENKDGEPIVIAEEDESEKECDISSEESESHMEEDEYEEISSVEEEEEEWAIGFEDDEGPESDNPYCDMLFANSEIIKTLSSPSYQKTHTRKYPFFTLLSPIDIKTHVNAYNCTSEIVTQMPISELFGGNSLVIDTSEVDKGILKIERKNKPLAMKKGIDDIYYYWILKYGWSKKPEIVAKINVILAQTHDYCAGCETVNTGIFYNIKDAEFCKYHFNLCQKQGIKHNTFDITSHLQYGISCSEDERLYPPGYGSIVVDQRLNMVVNANEEIKTLEYPSIKNFKIFGKKTWQIINIMTFYVSCLDPLGIEKSRLTLYYASYESHTNQGCFNYGEYILLIPKVSMFLPPFDHTKYARRGNNTNSLPETECIPIPKNTLVYHLELRQGTKFKLSVIKPKPLYLCEEVEIDHLRTPVISNPNLTIKGVRKGHSFIPPDVYTDASFSSNRIFPVNLTKYTYRIFAGTDLDYLVPTEYSSMIATNVAGLKLKVLNYNNEFRYPIFENLVLYLPIGSIIIIKSDILTSVDLIYASGSISEPEKPKSERSKDSLGAKSTQEATTSTGYDKNENGKEKEPPRIDMRKMEIWGIHTVRLKGTNPWVHGCGVNGPSEDFFKETEKIIENGSETGCRVDIREKEYAGFYCPEPYRVDPPGCFKYAYSGEYSRAVMMKDEILDDLWQETNGFRYLKLKRNLRSQVLMTFLRRRPYVCFCRTVEGIMMSKIEVII</sequence>
<dbReference type="EMBL" id="UIVS01000003">
    <property type="protein sequence ID" value="SVP92609.1"/>
    <property type="molecule type" value="Genomic_DNA"/>
</dbReference>
<dbReference type="PROSITE" id="PS51701">
    <property type="entry name" value="6_CYS"/>
    <property type="match status" value="1"/>
</dbReference>
<evidence type="ECO:0000259" key="10">
    <source>
        <dbReference type="PROSITE" id="PS51701"/>
    </source>
</evidence>
<dbReference type="InterPro" id="IPR038160">
    <property type="entry name" value="6_CYS_dom_sf"/>
</dbReference>
<evidence type="ECO:0000256" key="4">
    <source>
        <dbReference type="ARBA" id="ARBA00022729"/>
    </source>
</evidence>
<dbReference type="EMBL" id="UIVT01000003">
    <property type="protein sequence ID" value="SVP93413.1"/>
    <property type="molecule type" value="Genomic_DNA"/>
</dbReference>
<dbReference type="VEuPathDB" id="PiroplasmaDB:TA03640"/>
<evidence type="ECO:0000313" key="11">
    <source>
        <dbReference type="EMBL" id="SVP92609.1"/>
    </source>
</evidence>
<evidence type="ECO:0000256" key="9">
    <source>
        <dbReference type="SAM" id="SignalP"/>
    </source>
</evidence>
<dbReference type="GO" id="GO:0005886">
    <property type="term" value="C:plasma membrane"/>
    <property type="evidence" value="ECO:0007669"/>
    <property type="project" value="UniProtKB-SubCell"/>
</dbReference>
<feature type="compositionally biased region" description="Basic and acidic residues" evidence="8">
    <location>
        <begin position="987"/>
        <end position="998"/>
    </location>
</feature>
<comment type="subcellular location">
    <subcellularLocation>
        <location evidence="1">Cell membrane</location>
    </subcellularLocation>
    <subcellularLocation>
        <location evidence="2">Cell surface</location>
    </subcellularLocation>
</comment>
<keyword evidence="7" id="KW-0325">Glycoprotein</keyword>
<dbReference type="AlphaFoldDB" id="A0A3B0N4E5"/>
<evidence type="ECO:0000256" key="1">
    <source>
        <dbReference type="ARBA" id="ARBA00004236"/>
    </source>
</evidence>
<keyword evidence="5" id="KW-0472">Membrane</keyword>
<dbReference type="GO" id="GO:0009986">
    <property type="term" value="C:cell surface"/>
    <property type="evidence" value="ECO:0007669"/>
    <property type="project" value="UniProtKB-SubCell"/>
</dbReference>
<evidence type="ECO:0000256" key="8">
    <source>
        <dbReference type="SAM" id="MobiDB-lite"/>
    </source>
</evidence>
<evidence type="ECO:0000256" key="5">
    <source>
        <dbReference type="ARBA" id="ARBA00023136"/>
    </source>
</evidence>
<keyword evidence="3" id="KW-1003">Cell membrane</keyword>
<keyword evidence="4 9" id="KW-0732">Signal</keyword>
<reference evidence="11" key="1">
    <citation type="submission" date="2018-07" db="EMBL/GenBank/DDBJ databases">
        <authorList>
            <person name="Quirk P.G."/>
            <person name="Krulwich T.A."/>
        </authorList>
    </citation>
    <scope>NUCLEOTIDE SEQUENCE</scope>
    <source>
        <strain evidence="11">Anand</strain>
    </source>
</reference>
<evidence type="ECO:0000256" key="2">
    <source>
        <dbReference type="ARBA" id="ARBA00004241"/>
    </source>
</evidence>
<evidence type="ECO:0000256" key="3">
    <source>
        <dbReference type="ARBA" id="ARBA00022475"/>
    </source>
</evidence>
<name>A0A3B0N4E5_THEAN</name>
<feature type="compositionally biased region" description="Basic and acidic residues" evidence="8">
    <location>
        <begin position="959"/>
        <end position="972"/>
    </location>
</feature>
<proteinExistence type="predicted"/>
<feature type="region of interest" description="Disordered" evidence="8">
    <location>
        <begin position="439"/>
        <end position="472"/>
    </location>
</feature>
<dbReference type="Pfam" id="PF07422">
    <property type="entry name" value="s48_45"/>
    <property type="match status" value="1"/>
</dbReference>
<feature type="domain" description="6-Cys" evidence="10">
    <location>
        <begin position="1021"/>
        <end position="1147"/>
    </location>
</feature>
<organism evidence="11">
    <name type="scientific">Theileria annulata</name>
    <dbReference type="NCBI Taxonomy" id="5874"/>
    <lineage>
        <taxon>Eukaryota</taxon>
        <taxon>Sar</taxon>
        <taxon>Alveolata</taxon>
        <taxon>Apicomplexa</taxon>
        <taxon>Aconoidasida</taxon>
        <taxon>Piroplasmida</taxon>
        <taxon>Theileriidae</taxon>
        <taxon>Theileria</taxon>
    </lineage>
</organism>
<dbReference type="Gene3D" id="2.60.40.2860">
    <property type="match status" value="1"/>
</dbReference>
<feature type="compositionally biased region" description="Polar residues" evidence="8">
    <location>
        <begin position="974"/>
        <end position="986"/>
    </location>
</feature>
<gene>
    <name evidence="12" type="ORF">TAT_000240600</name>
    <name evidence="11" type="ORF">TAV_000240700</name>
</gene>
<evidence type="ECO:0000313" key="12">
    <source>
        <dbReference type="EMBL" id="SVP93413.1"/>
    </source>
</evidence>
<evidence type="ECO:0000256" key="7">
    <source>
        <dbReference type="ARBA" id="ARBA00023180"/>
    </source>
</evidence>
<protein>
    <submittedName>
        <fullName evidence="11">Sexual stage antigen s48/45 domain containing protein, putative</fullName>
    </submittedName>
</protein>
<keyword evidence="6" id="KW-1015">Disulfide bond</keyword>
<feature type="signal peptide" evidence="9">
    <location>
        <begin position="1"/>
        <end position="19"/>
    </location>
</feature>
<feature type="chain" id="PRO_5033790703" evidence="9">
    <location>
        <begin position="20"/>
        <end position="1147"/>
    </location>
</feature>
<dbReference type="InterPro" id="IPR010884">
    <property type="entry name" value="6_CYS_dom"/>
</dbReference>
<evidence type="ECO:0000256" key="6">
    <source>
        <dbReference type="ARBA" id="ARBA00023157"/>
    </source>
</evidence>